<evidence type="ECO:0000313" key="3">
    <source>
        <dbReference type="EMBL" id="MEN3749459.1"/>
    </source>
</evidence>
<keyword evidence="1" id="KW-0732">Signal</keyword>
<feature type="signal peptide" evidence="1">
    <location>
        <begin position="1"/>
        <end position="28"/>
    </location>
</feature>
<dbReference type="InterPro" id="IPR024983">
    <property type="entry name" value="CHAT_dom"/>
</dbReference>
<reference evidence="3 4" key="1">
    <citation type="submission" date="2024-05" db="EMBL/GenBank/DDBJ databases">
        <title>Sphingomonas sp. HF-S3 16S ribosomal RNA gene Genome sequencing and assembly.</title>
        <authorList>
            <person name="Lee H."/>
        </authorList>
    </citation>
    <scope>NUCLEOTIDE SEQUENCE [LARGE SCALE GENOMIC DNA]</scope>
    <source>
        <strain evidence="3 4">HF-S3</strain>
    </source>
</reference>
<feature type="domain" description="CHAT" evidence="2">
    <location>
        <begin position="693"/>
        <end position="1018"/>
    </location>
</feature>
<dbReference type="PROSITE" id="PS51257">
    <property type="entry name" value="PROKAR_LIPOPROTEIN"/>
    <property type="match status" value="1"/>
</dbReference>
<evidence type="ECO:0000313" key="4">
    <source>
        <dbReference type="Proteomes" id="UP001427805"/>
    </source>
</evidence>
<accession>A0ABV0BD38</accession>
<feature type="chain" id="PRO_5047103705" evidence="1">
    <location>
        <begin position="29"/>
        <end position="1036"/>
    </location>
</feature>
<gene>
    <name evidence="3" type="ORF">TPR58_19950</name>
</gene>
<comment type="caution">
    <text evidence="3">The sequence shown here is derived from an EMBL/GenBank/DDBJ whole genome shotgun (WGS) entry which is preliminary data.</text>
</comment>
<organism evidence="3 4">
    <name type="scientific">Sphingomonas rustica</name>
    <dbReference type="NCBI Taxonomy" id="3103142"/>
    <lineage>
        <taxon>Bacteria</taxon>
        <taxon>Pseudomonadati</taxon>
        <taxon>Pseudomonadota</taxon>
        <taxon>Alphaproteobacteria</taxon>
        <taxon>Sphingomonadales</taxon>
        <taxon>Sphingomonadaceae</taxon>
        <taxon>Sphingomonas</taxon>
    </lineage>
</organism>
<name>A0ABV0BD38_9SPHN</name>
<dbReference type="InterPro" id="IPR011990">
    <property type="entry name" value="TPR-like_helical_dom_sf"/>
</dbReference>
<dbReference type="Proteomes" id="UP001427805">
    <property type="component" value="Unassembled WGS sequence"/>
</dbReference>
<dbReference type="RefSeq" id="WP_346248506.1">
    <property type="nucleotide sequence ID" value="NZ_JBDIZK010000014.1"/>
</dbReference>
<evidence type="ECO:0000259" key="2">
    <source>
        <dbReference type="Pfam" id="PF12770"/>
    </source>
</evidence>
<proteinExistence type="predicted"/>
<protein>
    <submittedName>
        <fullName evidence="3">CHAT domain-containing protein</fullName>
    </submittedName>
</protein>
<keyword evidence="4" id="KW-1185">Reference proteome</keyword>
<sequence>MRERTFFAGLISCAGMAMVAALSGCSSGARPNTQVDTVSLGRNAASEPCSANRTWKDAGATDLFDSAYVITCRNVAASRALGSIRVVAEKPDSLAKVDALYECGQPAAVTVAGRAGQARRCTEKALGLDSVRLDVPMGDSRVIASADPSLMGPLEEGVAIFTGRSSATGDPQREPKATIDIAALPAGPAAPVETAGAIDQNSALRQGIALNHNGRHAEASRILNDAISRLPADADPSTRAELLLEAGLADSNVGFEDSSQARFAQAEPLIAESSPERASFLQRKRDSYIALDLLNRRDFRGALTALNRLVSADANAGEPLMDVSTVRRLNQGGSDRVSDAVAVPDTRQLSQLVLDAQANWARSVAFLGLGDEARAASALDAASRAYRALLGERIDPTQSLWLGARIERQRGRLAEKRKDWPTALAAFDQGIRYLQRSAIGNLGTASEPAIAEARLERAGVLARSGASADQVRRDYAGVVDALIAANSSGTIVPTGLETYLDLLVGEAARTPRADTYDLFFRALQAGGQPGVARQLNQLQTVVAADPALAQLIQDRAGIERDLTRLRYALADNEETPGESTRTLEQQRVRAEARLLAINAALSRNPRYRAVDDSPAAVADIRAALKPGEGYLKLFQLSNRLYGIYVTQSQTFIYTVAKSAAELDQVNQVASAVRGSIDGRLQDGQLVPYDVARSHVLFRIVAGPARETMMQMKALIVDPAGPLTTIPIGALVTEFDPKVVREDPFDFSQTAFLAARSTISTALSPRSFLVARDLAPSHAPREFIGFGAHIPPAVANTDRVVDVGFGCTVDYNRLAVISRAFTPIDRRELMVAAQALGDPQAPLVTAADFTDTAIERRGDLSQYQILHFATHGLQEGQWGCAKSPPALVTSFGDAQSDGLLSFSEIAQLRLDANLVVLSACDTIAGVRDQALARASGQEESGSTLEGLVRAFLAANARSVMATYWPVSAEQESIDLMREFYAAARTQTIGQSLQTAQRTLMREPKYSHPFYWAPYFIVGDSTKPMLTPSARPQLVAAR</sequence>
<evidence type="ECO:0000256" key="1">
    <source>
        <dbReference type="SAM" id="SignalP"/>
    </source>
</evidence>
<dbReference type="EMBL" id="JBDIZK010000014">
    <property type="protein sequence ID" value="MEN3749459.1"/>
    <property type="molecule type" value="Genomic_DNA"/>
</dbReference>
<dbReference type="Gene3D" id="1.25.40.10">
    <property type="entry name" value="Tetratricopeptide repeat domain"/>
    <property type="match status" value="1"/>
</dbReference>
<dbReference type="Pfam" id="PF12770">
    <property type="entry name" value="CHAT"/>
    <property type="match status" value="1"/>
</dbReference>